<gene>
    <name evidence="1" type="ORF">KUCAC02_018825</name>
</gene>
<dbReference type="Proteomes" id="UP001057452">
    <property type="component" value="Chromosome 17"/>
</dbReference>
<name>A0ACB9WB16_CHAAC</name>
<organism evidence="1 2">
    <name type="scientific">Chaenocephalus aceratus</name>
    <name type="common">Blackfin icefish</name>
    <name type="synonym">Chaenichthys aceratus</name>
    <dbReference type="NCBI Taxonomy" id="36190"/>
    <lineage>
        <taxon>Eukaryota</taxon>
        <taxon>Metazoa</taxon>
        <taxon>Chordata</taxon>
        <taxon>Craniata</taxon>
        <taxon>Vertebrata</taxon>
        <taxon>Euteleostomi</taxon>
        <taxon>Actinopterygii</taxon>
        <taxon>Neopterygii</taxon>
        <taxon>Teleostei</taxon>
        <taxon>Neoteleostei</taxon>
        <taxon>Acanthomorphata</taxon>
        <taxon>Eupercaria</taxon>
        <taxon>Perciformes</taxon>
        <taxon>Notothenioidei</taxon>
        <taxon>Channichthyidae</taxon>
        <taxon>Chaenocephalus</taxon>
    </lineage>
</organism>
<comment type="caution">
    <text evidence="1">The sequence shown here is derived from an EMBL/GenBank/DDBJ whole genome shotgun (WGS) entry which is preliminary data.</text>
</comment>
<protein>
    <submittedName>
        <fullName evidence="1">Uncharacterized protein</fullName>
    </submittedName>
</protein>
<evidence type="ECO:0000313" key="2">
    <source>
        <dbReference type="Proteomes" id="UP001057452"/>
    </source>
</evidence>
<accession>A0ACB9WB16</accession>
<dbReference type="EMBL" id="CM043801">
    <property type="protein sequence ID" value="KAI4809975.1"/>
    <property type="molecule type" value="Genomic_DNA"/>
</dbReference>
<reference evidence="1" key="1">
    <citation type="submission" date="2022-05" db="EMBL/GenBank/DDBJ databases">
        <title>Chromosome-level genome of Chaenocephalus aceratus.</title>
        <authorList>
            <person name="Park H."/>
        </authorList>
    </citation>
    <scope>NUCLEOTIDE SEQUENCE</scope>
    <source>
        <strain evidence="1">KU_202001</strain>
    </source>
</reference>
<keyword evidence="2" id="KW-1185">Reference proteome</keyword>
<evidence type="ECO:0000313" key="1">
    <source>
        <dbReference type="EMBL" id="KAI4809975.1"/>
    </source>
</evidence>
<sequence>LKEAVGVELQKELRGCFGKVLVVLSGRLDTCMNDLTRSHVCYAWQQNAYNTFWAPKHSCPPQEVDSISQPSHN</sequence>
<feature type="non-terminal residue" evidence="1">
    <location>
        <position position="73"/>
    </location>
</feature>
<proteinExistence type="predicted"/>
<feature type="non-terminal residue" evidence="1">
    <location>
        <position position="1"/>
    </location>
</feature>